<comment type="pathway">
    <text evidence="2 6">One-carbon metabolism; tetrahydrofolate interconversion.</text>
</comment>
<keyword evidence="4 6" id="KW-0274">FAD</keyword>
<dbReference type="GO" id="GO:0006555">
    <property type="term" value="P:methionine metabolic process"/>
    <property type="evidence" value="ECO:0007669"/>
    <property type="project" value="InterPro"/>
</dbReference>
<dbReference type="SUPFAM" id="SSF51730">
    <property type="entry name" value="FAD-linked oxidoreductase"/>
    <property type="match status" value="1"/>
</dbReference>
<dbReference type="Gene3D" id="3.20.20.220">
    <property type="match status" value="1"/>
</dbReference>
<keyword evidence="3 6" id="KW-0285">Flavoprotein</keyword>
<evidence type="ECO:0000256" key="3">
    <source>
        <dbReference type="ARBA" id="ARBA00022630"/>
    </source>
</evidence>
<sequence>MRPNLSADAAQEILEREAIVRLMENASVEMTIHDEPHLTACGTLLRGSVNVYVSYLPKQNWEQTQRTVMAVRAAGFEPIPHVPARQIEDHAQLEDLLRRFAAGVAVRRILLIAGDRRTPLGPFGSTIDVLQTGLLANHGIQGIIVAGHPEGHPSIPAQALRANERAKVEAAQRAGLDVTFLTQFCFTAAPIISWIQQLRANGIRSPVVAGLAGPARLATLVKYAAICGIGPSLRNLGARAGALSQLATERGPETIIRALARAACDGTVDLAGVHFFSFGGLTRTCTWLSGAARGQIRLSADTFYVD</sequence>
<evidence type="ECO:0000256" key="4">
    <source>
        <dbReference type="ARBA" id="ARBA00022827"/>
    </source>
</evidence>
<dbReference type="Proteomes" id="UP000179076">
    <property type="component" value="Unassembled WGS sequence"/>
</dbReference>
<comment type="cofactor">
    <cofactor evidence="1 6">
        <name>FAD</name>
        <dbReference type="ChEBI" id="CHEBI:57692"/>
    </cofactor>
</comment>
<evidence type="ECO:0000256" key="1">
    <source>
        <dbReference type="ARBA" id="ARBA00001974"/>
    </source>
</evidence>
<protein>
    <recommendedName>
        <fullName evidence="6">Methylenetetrahydrofolate reductase</fullName>
    </recommendedName>
</protein>
<dbReference type="InterPro" id="IPR029041">
    <property type="entry name" value="FAD-linked_oxidoreductase-like"/>
</dbReference>
<evidence type="ECO:0000256" key="6">
    <source>
        <dbReference type="RuleBase" id="RU003862"/>
    </source>
</evidence>
<organism evidence="7 8">
    <name type="scientific">Candidatus Muproteobacteria bacterium RBG_16_60_9</name>
    <dbReference type="NCBI Taxonomy" id="1817755"/>
    <lineage>
        <taxon>Bacteria</taxon>
        <taxon>Pseudomonadati</taxon>
        <taxon>Pseudomonadota</taxon>
        <taxon>Candidatus Muproteobacteria</taxon>
    </lineage>
</organism>
<dbReference type="EMBL" id="MFSP01000124">
    <property type="protein sequence ID" value="OGI64696.1"/>
    <property type="molecule type" value="Genomic_DNA"/>
</dbReference>
<proteinExistence type="inferred from homology"/>
<evidence type="ECO:0000256" key="2">
    <source>
        <dbReference type="ARBA" id="ARBA00004777"/>
    </source>
</evidence>
<dbReference type="UniPathway" id="UPA00193"/>
<evidence type="ECO:0000313" key="8">
    <source>
        <dbReference type="Proteomes" id="UP000179076"/>
    </source>
</evidence>
<dbReference type="AlphaFoldDB" id="A0A1F6V5G6"/>
<reference evidence="7 8" key="1">
    <citation type="journal article" date="2016" name="Nat. Commun.">
        <title>Thousands of microbial genomes shed light on interconnected biogeochemical processes in an aquifer system.</title>
        <authorList>
            <person name="Anantharaman K."/>
            <person name="Brown C.T."/>
            <person name="Hug L.A."/>
            <person name="Sharon I."/>
            <person name="Castelle C.J."/>
            <person name="Probst A.J."/>
            <person name="Thomas B.C."/>
            <person name="Singh A."/>
            <person name="Wilkins M.J."/>
            <person name="Karaoz U."/>
            <person name="Brodie E.L."/>
            <person name="Williams K.H."/>
            <person name="Hubbard S.S."/>
            <person name="Banfield J.F."/>
        </authorList>
    </citation>
    <scope>NUCLEOTIDE SEQUENCE [LARGE SCALE GENOMIC DNA]</scope>
</reference>
<name>A0A1F6V5G6_9PROT</name>
<dbReference type="GO" id="GO:0004489">
    <property type="term" value="F:methylenetetrahydrofolate reductase [NAD(P)H] activity"/>
    <property type="evidence" value="ECO:0007669"/>
    <property type="project" value="InterPro"/>
</dbReference>
<comment type="similarity">
    <text evidence="6">Belongs to the methylenetetrahydrofolate reductase family.</text>
</comment>
<accession>A0A1F6V5G6</accession>
<comment type="caution">
    <text evidence="7">The sequence shown here is derived from an EMBL/GenBank/DDBJ whole genome shotgun (WGS) entry which is preliminary data.</text>
</comment>
<evidence type="ECO:0000313" key="7">
    <source>
        <dbReference type="EMBL" id="OGI64696.1"/>
    </source>
</evidence>
<keyword evidence="5 6" id="KW-0560">Oxidoreductase</keyword>
<dbReference type="InterPro" id="IPR003171">
    <property type="entry name" value="Mehydrof_redctse-like"/>
</dbReference>
<gene>
    <name evidence="7" type="ORF">A2W18_04230</name>
</gene>
<dbReference type="GO" id="GO:0035999">
    <property type="term" value="P:tetrahydrofolate interconversion"/>
    <property type="evidence" value="ECO:0007669"/>
    <property type="project" value="UniProtKB-UniPathway"/>
</dbReference>
<evidence type="ECO:0000256" key="5">
    <source>
        <dbReference type="ARBA" id="ARBA00023002"/>
    </source>
</evidence>
<dbReference type="Pfam" id="PF02219">
    <property type="entry name" value="MTHFR"/>
    <property type="match status" value="1"/>
</dbReference>